<evidence type="ECO:0000256" key="2">
    <source>
        <dbReference type="RuleBase" id="RU004447"/>
    </source>
</evidence>
<dbReference type="GO" id="GO:0046872">
    <property type="term" value="F:metal ion binding"/>
    <property type="evidence" value="ECO:0007669"/>
    <property type="project" value="InterPro"/>
</dbReference>
<dbReference type="Proteomes" id="UP000184526">
    <property type="component" value="Unassembled WGS sequence"/>
</dbReference>
<reference evidence="5 6" key="1">
    <citation type="submission" date="2016-11" db="EMBL/GenBank/DDBJ databases">
        <authorList>
            <person name="Jaros S."/>
            <person name="Januszkiewicz K."/>
            <person name="Wedrychowicz H."/>
        </authorList>
    </citation>
    <scope>NUCLEOTIDE SEQUENCE [LARGE SCALE GENOMIC DNA]</scope>
    <source>
        <strain evidence="5 6">DSM 3089</strain>
    </source>
</reference>
<dbReference type="EMBL" id="FQXP01000005">
    <property type="protein sequence ID" value="SHH78671.1"/>
    <property type="molecule type" value="Genomic_DNA"/>
</dbReference>
<dbReference type="GO" id="GO:0006508">
    <property type="term" value="P:proteolysis"/>
    <property type="evidence" value="ECO:0007669"/>
    <property type="project" value="InterPro"/>
</dbReference>
<dbReference type="InterPro" id="IPR050361">
    <property type="entry name" value="MPP/UQCRC_Complex"/>
</dbReference>
<dbReference type="Gene3D" id="3.30.830.10">
    <property type="entry name" value="Metalloenzyme, LuxS/M16 peptidase-like"/>
    <property type="match status" value="2"/>
</dbReference>
<dbReference type="Pfam" id="PF05193">
    <property type="entry name" value="Peptidase_M16_C"/>
    <property type="match status" value="1"/>
</dbReference>
<protein>
    <submittedName>
        <fullName evidence="5">Predicted Zn-dependent peptidase</fullName>
    </submittedName>
</protein>
<dbReference type="GO" id="GO:0004222">
    <property type="term" value="F:metalloendopeptidase activity"/>
    <property type="evidence" value="ECO:0007669"/>
    <property type="project" value="InterPro"/>
</dbReference>
<organism evidence="5 6">
    <name type="scientific">Clostridium collagenovorans DSM 3089</name>
    <dbReference type="NCBI Taxonomy" id="1121306"/>
    <lineage>
        <taxon>Bacteria</taxon>
        <taxon>Bacillati</taxon>
        <taxon>Bacillota</taxon>
        <taxon>Clostridia</taxon>
        <taxon>Eubacteriales</taxon>
        <taxon>Clostridiaceae</taxon>
        <taxon>Clostridium</taxon>
    </lineage>
</organism>
<dbReference type="SUPFAM" id="SSF63411">
    <property type="entry name" value="LuxS/MPP-like metallohydrolase"/>
    <property type="match status" value="2"/>
</dbReference>
<evidence type="ECO:0000259" key="3">
    <source>
        <dbReference type="Pfam" id="PF00675"/>
    </source>
</evidence>
<dbReference type="STRING" id="1121306.SAMN02745196_01362"/>
<dbReference type="Pfam" id="PF00675">
    <property type="entry name" value="Peptidase_M16"/>
    <property type="match status" value="1"/>
</dbReference>
<proteinExistence type="inferred from homology"/>
<sequence length="416" mass="48406">MKESFFDAKESVLDNGIRLVTVKKDTQLMTIYAAIEVGSLNEEKHEKGISHFIEHMLFKGTETRNNESLNEDIENLGGECNAYTDYISTVYSMVALGEELPESLEILSDMIINSNFPEEELEKERGVILSELKTSKDDIEDLSFRKINKLAFDKSPIRYEVLGDEKNLKSFRREDLLKYYNKYYVPNNCIISVASSYEHDEVKEVVEKYFLDWQKKELYKKPIIVEDNKCATHISYKKDIEQNTIMYLYTFHGLSKYEELVLRILNHKLGDSANSILFRELREKRGLAYDVYSNIDCSNNVKTLYIYTAVDEENVEEAIEVINKAIDDIKKEKIIFNENTLDLMKKVFKTALASTLEDVSDLCHYVLCQRLDDEHIYEFYSDMKSIENMESGHIYSIANKVLNNPTVHILKSEKSE</sequence>
<dbReference type="OrthoDB" id="9811314at2"/>
<dbReference type="RefSeq" id="WP_072831283.1">
    <property type="nucleotide sequence ID" value="NZ_FQXP01000005.1"/>
</dbReference>
<dbReference type="InterPro" id="IPR011765">
    <property type="entry name" value="Pept_M16_N"/>
</dbReference>
<evidence type="ECO:0000313" key="5">
    <source>
        <dbReference type="EMBL" id="SHH78671.1"/>
    </source>
</evidence>
<gene>
    <name evidence="5" type="ORF">SAMN02745196_01362</name>
</gene>
<dbReference type="PROSITE" id="PS00143">
    <property type="entry name" value="INSULINASE"/>
    <property type="match status" value="1"/>
</dbReference>
<dbReference type="InterPro" id="IPR007863">
    <property type="entry name" value="Peptidase_M16_C"/>
</dbReference>
<evidence type="ECO:0000256" key="1">
    <source>
        <dbReference type="ARBA" id="ARBA00007261"/>
    </source>
</evidence>
<evidence type="ECO:0000313" key="6">
    <source>
        <dbReference type="Proteomes" id="UP000184526"/>
    </source>
</evidence>
<name>A0A1M5VTW5_9CLOT</name>
<comment type="similarity">
    <text evidence="1 2">Belongs to the peptidase M16 family.</text>
</comment>
<dbReference type="PANTHER" id="PTHR11851">
    <property type="entry name" value="METALLOPROTEASE"/>
    <property type="match status" value="1"/>
</dbReference>
<dbReference type="InterPro" id="IPR011249">
    <property type="entry name" value="Metalloenz_LuxS/M16"/>
</dbReference>
<evidence type="ECO:0000259" key="4">
    <source>
        <dbReference type="Pfam" id="PF05193"/>
    </source>
</evidence>
<dbReference type="PANTHER" id="PTHR11851:SF49">
    <property type="entry name" value="MITOCHONDRIAL-PROCESSING PEPTIDASE SUBUNIT ALPHA"/>
    <property type="match status" value="1"/>
</dbReference>
<dbReference type="AlphaFoldDB" id="A0A1M5VTW5"/>
<feature type="domain" description="Peptidase M16 N-terminal" evidence="3">
    <location>
        <begin position="23"/>
        <end position="164"/>
    </location>
</feature>
<accession>A0A1M5VTW5</accession>
<keyword evidence="6" id="KW-1185">Reference proteome</keyword>
<dbReference type="InterPro" id="IPR001431">
    <property type="entry name" value="Pept_M16_Zn_BS"/>
</dbReference>
<feature type="domain" description="Peptidase M16 C-terminal" evidence="4">
    <location>
        <begin position="171"/>
        <end position="344"/>
    </location>
</feature>